<feature type="chain" id="PRO_5040874191" evidence="2">
    <location>
        <begin position="24"/>
        <end position="524"/>
    </location>
</feature>
<sequence>MVRRNASRALLALVFTLTLVLSACSSKSNEGGAAESGSPAASSGAASSGAASSDANDASKPDFSEPVKLKLLFYTGQSKRMAELAGNELKDLVKKEINAEIEYVYLPWSEYGGGKTDLMLSSGEEFAAYTDINYMSKSVSKGLYADLTPYVDTYAPDLKSNVAAASFDAFKQNGKQYAIPVGNRASSAAFYSVMVRQDLLEEVGMKTIGSLADLEQYYDKVHAKYPDMIGFASTDATYMLMYEYTDQNLNWINNFIAVNEAAKDDKLISWYETPEFKKYAGLMNGWYKKGIIPKYAVTNQPQLMSDWNAGKAMFFPGTATRPIEGIAGITKAVPTAKLQNYFLSKNDRPKISRGTYNTAYFVSANAKHPERYVAFFNLLQKNQELYDLFTYGIKDKDYTIDENGRVTKLTSDLFLDDWMMMNDKFMRFEKSVPDDFIEQYKHWDDDAILSKTAGFNFDNTAVKNEESKLNGVYTEFIAPISSGFVDYDTYFPKALDKLKAAGLDKYIAEYQKQFSAWYANKPKS</sequence>
<feature type="compositionally biased region" description="Low complexity" evidence="1">
    <location>
        <begin position="30"/>
        <end position="56"/>
    </location>
</feature>
<feature type="domain" description="DUF3502" evidence="3">
    <location>
        <begin position="452"/>
        <end position="519"/>
    </location>
</feature>
<gene>
    <name evidence="4" type="ORF">OMP38_16525</name>
</gene>
<accession>A0A9X4KIU6</accession>
<name>A0A9X4KIU6_9BACL</name>
<evidence type="ECO:0000313" key="5">
    <source>
        <dbReference type="Proteomes" id="UP001153387"/>
    </source>
</evidence>
<dbReference type="SUPFAM" id="SSF53850">
    <property type="entry name" value="Periplasmic binding protein-like II"/>
    <property type="match status" value="1"/>
</dbReference>
<proteinExistence type="predicted"/>
<dbReference type="InterPro" id="IPR050490">
    <property type="entry name" value="Bact_solute-bd_prot1"/>
</dbReference>
<dbReference type="AlphaFoldDB" id="A0A9X4KIU6"/>
<dbReference type="RefSeq" id="WP_277566109.1">
    <property type="nucleotide sequence ID" value="NZ_JAPDHZ010000003.1"/>
</dbReference>
<evidence type="ECO:0000313" key="4">
    <source>
        <dbReference type="EMBL" id="MDG0792294.1"/>
    </source>
</evidence>
<dbReference type="Pfam" id="PF12010">
    <property type="entry name" value="DUF3502"/>
    <property type="match status" value="1"/>
</dbReference>
<keyword evidence="2" id="KW-0732">Signal</keyword>
<dbReference type="PANTHER" id="PTHR43649:SF17">
    <property type="entry name" value="ABC TRANSPORTER SOLUTE BINDING PROTEIN-SUGAR TRANSPORT"/>
    <property type="match status" value="1"/>
</dbReference>
<evidence type="ECO:0000259" key="3">
    <source>
        <dbReference type="Pfam" id="PF12010"/>
    </source>
</evidence>
<evidence type="ECO:0000256" key="2">
    <source>
        <dbReference type="SAM" id="SignalP"/>
    </source>
</evidence>
<reference evidence="4 5" key="1">
    <citation type="submission" date="2022-10" db="EMBL/GenBank/DDBJ databases">
        <title>Comparative genomic analysis of Cohnella hashimotonis sp. nov., isolated from the International Space Station.</title>
        <authorList>
            <person name="Simpson A."/>
            <person name="Venkateswaran K."/>
        </authorList>
    </citation>
    <scope>NUCLEOTIDE SEQUENCE [LARGE SCALE GENOMIC DNA]</scope>
    <source>
        <strain evidence="4 5">DSM 18997</strain>
    </source>
</reference>
<dbReference type="Proteomes" id="UP001153387">
    <property type="component" value="Unassembled WGS sequence"/>
</dbReference>
<dbReference type="Gene3D" id="3.40.190.10">
    <property type="entry name" value="Periplasmic binding protein-like II"/>
    <property type="match status" value="2"/>
</dbReference>
<keyword evidence="5" id="KW-1185">Reference proteome</keyword>
<feature type="region of interest" description="Disordered" evidence="1">
    <location>
        <begin position="30"/>
        <end position="61"/>
    </location>
</feature>
<dbReference type="EMBL" id="JAPDHZ010000003">
    <property type="protein sequence ID" value="MDG0792294.1"/>
    <property type="molecule type" value="Genomic_DNA"/>
</dbReference>
<feature type="signal peptide" evidence="2">
    <location>
        <begin position="1"/>
        <end position="23"/>
    </location>
</feature>
<comment type="caution">
    <text evidence="4">The sequence shown here is derived from an EMBL/GenBank/DDBJ whole genome shotgun (WGS) entry which is preliminary data.</text>
</comment>
<protein>
    <submittedName>
        <fullName evidence="4">DUF3502 domain-containing protein</fullName>
    </submittedName>
</protein>
<dbReference type="PANTHER" id="PTHR43649">
    <property type="entry name" value="ARABINOSE-BINDING PROTEIN-RELATED"/>
    <property type="match status" value="1"/>
</dbReference>
<evidence type="ECO:0000256" key="1">
    <source>
        <dbReference type="SAM" id="MobiDB-lite"/>
    </source>
</evidence>
<dbReference type="PROSITE" id="PS51257">
    <property type="entry name" value="PROKAR_LIPOPROTEIN"/>
    <property type="match status" value="1"/>
</dbReference>
<dbReference type="InterPro" id="IPR022627">
    <property type="entry name" value="DUF3502"/>
</dbReference>
<organism evidence="4 5">
    <name type="scientific">Cohnella ginsengisoli</name>
    <dbReference type="NCBI Taxonomy" id="425004"/>
    <lineage>
        <taxon>Bacteria</taxon>
        <taxon>Bacillati</taxon>
        <taxon>Bacillota</taxon>
        <taxon>Bacilli</taxon>
        <taxon>Bacillales</taxon>
        <taxon>Paenibacillaceae</taxon>
        <taxon>Cohnella</taxon>
    </lineage>
</organism>